<evidence type="ECO:0000256" key="2">
    <source>
        <dbReference type="RuleBase" id="RU362097"/>
    </source>
</evidence>
<evidence type="ECO:0000256" key="1">
    <source>
        <dbReference type="ARBA" id="ARBA00007613"/>
    </source>
</evidence>
<evidence type="ECO:0000313" key="4">
    <source>
        <dbReference type="Proteomes" id="UP000536835"/>
    </source>
</evidence>
<evidence type="ECO:0000313" key="3">
    <source>
        <dbReference type="EMBL" id="NNU16746.1"/>
    </source>
</evidence>
<reference evidence="3 4" key="1">
    <citation type="submission" date="2020-05" db="EMBL/GenBank/DDBJ databases">
        <title>Parvularcula mediterraneae sp. nov., isolated from polypropylene straw from shallow seawater of the seashore of Laganas in Zakynthos island, Greece.</title>
        <authorList>
            <person name="Szabo I."/>
            <person name="Al-Omari J."/>
            <person name="Rado J."/>
            <person name="Szerdahelyi G.S."/>
        </authorList>
    </citation>
    <scope>NUCLEOTIDE SEQUENCE [LARGE SCALE GENOMIC DNA]</scope>
    <source>
        <strain evidence="3 4">ZS-1/3</strain>
    </source>
</reference>
<sequence length="505" mass="54567">MARANWARQGVAVAVLAASCATPGPREALEPIETDRANWAAVTEGAPATPVTDNWLADLADPVVEEVVADALENNFNIQATYARVQASRNVARATRSSLLPSVSSGLNASRSGGPIIFQGQQFGDQFQTNFDLGLSLQWELDVWGRLTDQTRAAYLDAAAQNLDFAAARLSLAANAARGHFNLTAAKLQRQLAERDVETGEANLNIIERRYNRGISTSLDLRLARSSLASSQAALEGRKQQELEASRQLEVLLGRYPSASIEGLSSLPNPTGLSDSRPMSLGTPEELLVRRPDIVAAERRLKAAGLRVSQARKAFLPQLSLSASVSENALPPQGSTVATFEDLFDFDLLSKRLVGNLTQPIFQGGRLIANERQAAANARAALYDYATTALTAWREVEDAVAAERLLALRQEALAVAFREAAAAEDLTERRYLAGTTNIFDLINAQQRRIQAEGQLIDAQRARLANRVDLYLALGAPYQLKGEEQLAEARTAKPLTAMGPSEGDVL</sequence>
<dbReference type="PANTHER" id="PTHR30203">
    <property type="entry name" value="OUTER MEMBRANE CATION EFFLUX PROTEIN"/>
    <property type="match status" value="1"/>
</dbReference>
<dbReference type="Proteomes" id="UP000536835">
    <property type="component" value="Unassembled WGS sequence"/>
</dbReference>
<name>A0A7Y3W5Y1_9PROT</name>
<comment type="subcellular location">
    <subcellularLocation>
        <location evidence="2">Cell membrane</location>
        <topology evidence="2">Lipid-anchor</topology>
    </subcellularLocation>
</comment>
<keyword evidence="2" id="KW-0449">Lipoprotein</keyword>
<keyword evidence="2" id="KW-1134">Transmembrane beta strand</keyword>
<keyword evidence="2" id="KW-0564">Palmitate</keyword>
<keyword evidence="2" id="KW-0472">Membrane</keyword>
<comment type="caution">
    <text evidence="3">The sequence shown here is derived from an EMBL/GenBank/DDBJ whole genome shotgun (WGS) entry which is preliminary data.</text>
</comment>
<comment type="similarity">
    <text evidence="1 2">Belongs to the outer membrane factor (OMF) (TC 1.B.17) family.</text>
</comment>
<dbReference type="EMBL" id="JABFCX010000003">
    <property type="protein sequence ID" value="NNU16746.1"/>
    <property type="molecule type" value="Genomic_DNA"/>
</dbReference>
<protein>
    <submittedName>
        <fullName evidence="3">Efflux transporter outer membrane subunit</fullName>
    </submittedName>
</protein>
<dbReference type="PROSITE" id="PS51257">
    <property type="entry name" value="PROKAR_LIPOPROTEIN"/>
    <property type="match status" value="1"/>
</dbReference>
<organism evidence="3 4">
    <name type="scientific">Parvularcula mediterranea</name>
    <dbReference type="NCBI Taxonomy" id="2732508"/>
    <lineage>
        <taxon>Bacteria</taxon>
        <taxon>Pseudomonadati</taxon>
        <taxon>Pseudomonadota</taxon>
        <taxon>Alphaproteobacteria</taxon>
        <taxon>Parvularculales</taxon>
        <taxon>Parvularculaceae</taxon>
        <taxon>Parvularcula</taxon>
    </lineage>
</organism>
<dbReference type="PANTHER" id="PTHR30203:SF29">
    <property type="entry name" value="PROTEIN CYAE"/>
    <property type="match status" value="1"/>
</dbReference>
<gene>
    <name evidence="3" type="ORF">HK107_10475</name>
</gene>
<dbReference type="AlphaFoldDB" id="A0A7Y3W5Y1"/>
<dbReference type="NCBIfam" id="TIGR01845">
    <property type="entry name" value="outer_NodT"/>
    <property type="match status" value="1"/>
</dbReference>
<dbReference type="Pfam" id="PF02321">
    <property type="entry name" value="OEP"/>
    <property type="match status" value="2"/>
</dbReference>
<dbReference type="Gene3D" id="2.20.200.10">
    <property type="entry name" value="Outer membrane efflux proteins (OEP)"/>
    <property type="match status" value="1"/>
</dbReference>
<dbReference type="GO" id="GO:0005886">
    <property type="term" value="C:plasma membrane"/>
    <property type="evidence" value="ECO:0007669"/>
    <property type="project" value="UniProtKB-SubCell"/>
</dbReference>
<keyword evidence="4" id="KW-1185">Reference proteome</keyword>
<dbReference type="RefSeq" id="WP_173199498.1">
    <property type="nucleotide sequence ID" value="NZ_JABFCX010000003.1"/>
</dbReference>
<keyword evidence="2" id="KW-0812">Transmembrane</keyword>
<proteinExistence type="inferred from homology"/>
<dbReference type="SUPFAM" id="SSF56954">
    <property type="entry name" value="Outer membrane efflux proteins (OEP)"/>
    <property type="match status" value="1"/>
</dbReference>
<dbReference type="InterPro" id="IPR003423">
    <property type="entry name" value="OMP_efflux"/>
</dbReference>
<accession>A0A7Y3W5Y1</accession>
<dbReference type="InterPro" id="IPR010131">
    <property type="entry name" value="MdtP/NodT-like"/>
</dbReference>
<dbReference type="GO" id="GO:0015562">
    <property type="term" value="F:efflux transmembrane transporter activity"/>
    <property type="evidence" value="ECO:0007669"/>
    <property type="project" value="InterPro"/>
</dbReference>
<dbReference type="Gene3D" id="1.20.1600.10">
    <property type="entry name" value="Outer membrane efflux proteins (OEP)"/>
    <property type="match status" value="1"/>
</dbReference>